<comment type="subcellular location">
    <subcellularLocation>
        <location evidence="1">Cell membrane</location>
        <topology evidence="1">Multi-pass membrane protein</topology>
    </subcellularLocation>
</comment>
<evidence type="ECO:0000256" key="3">
    <source>
        <dbReference type="ARBA" id="ARBA00022475"/>
    </source>
</evidence>
<dbReference type="AlphaFoldDB" id="A0A644X3Z7"/>
<keyword evidence="6 7" id="KW-0472">Membrane</keyword>
<evidence type="ECO:0000256" key="7">
    <source>
        <dbReference type="SAM" id="Phobius"/>
    </source>
</evidence>
<evidence type="ECO:0000256" key="6">
    <source>
        <dbReference type="ARBA" id="ARBA00023136"/>
    </source>
</evidence>
<dbReference type="InterPro" id="IPR049278">
    <property type="entry name" value="MS_channel_C"/>
</dbReference>
<evidence type="ECO:0000259" key="10">
    <source>
        <dbReference type="Pfam" id="PF21088"/>
    </source>
</evidence>
<comment type="similarity">
    <text evidence="2">Belongs to the MscS (TC 1.A.23) family.</text>
</comment>
<dbReference type="SUPFAM" id="SSF50182">
    <property type="entry name" value="Sm-like ribonucleoproteins"/>
    <property type="match status" value="1"/>
</dbReference>
<name>A0A644X3Z7_9ZZZZ</name>
<dbReference type="Pfam" id="PF21088">
    <property type="entry name" value="MS_channel_1st"/>
    <property type="match status" value="1"/>
</dbReference>
<dbReference type="Pfam" id="PF21082">
    <property type="entry name" value="MS_channel_3rd"/>
    <property type="match status" value="1"/>
</dbReference>
<evidence type="ECO:0000256" key="4">
    <source>
        <dbReference type="ARBA" id="ARBA00022692"/>
    </source>
</evidence>
<dbReference type="InterPro" id="IPR023408">
    <property type="entry name" value="MscS_beta-dom_sf"/>
</dbReference>
<dbReference type="InterPro" id="IPR011014">
    <property type="entry name" value="MscS_channel_TM-2"/>
</dbReference>
<sequence>MLPAIMALSSEAAVSDSFFGRLMYKIDGWTQLGPVSFLITLGTGLLMVLVGKILIVWLSRILRRSLARAKKINDLMARFILQLVNIVGWIFLIVAFLQHMGLDMGPVLAGLGITGVILGFAFQETIGNLLSGVMIVINAPFRIGDYIEAGAFSGTVTDMDMICVILSTPDNKKITMSNKLVWSNPIVNYSNIERRRVELSVSVAYGTDLQVVRDVVWKMLNSYSEILPEPAPVVEVNKLNASSVDFVVRPWTKPADYWKVYWRFNGEILGKLTEAGVSVPFNQLDVHIIDQPKAN</sequence>
<proteinExistence type="inferred from homology"/>
<dbReference type="GO" id="GO:0005886">
    <property type="term" value="C:plasma membrane"/>
    <property type="evidence" value="ECO:0007669"/>
    <property type="project" value="UniProtKB-SubCell"/>
</dbReference>
<evidence type="ECO:0000256" key="1">
    <source>
        <dbReference type="ARBA" id="ARBA00004651"/>
    </source>
</evidence>
<evidence type="ECO:0000256" key="5">
    <source>
        <dbReference type="ARBA" id="ARBA00022989"/>
    </source>
</evidence>
<gene>
    <name evidence="11" type="primary">mscS_13</name>
    <name evidence="11" type="ORF">SDC9_57227</name>
</gene>
<dbReference type="InterPro" id="IPR010920">
    <property type="entry name" value="LSM_dom_sf"/>
</dbReference>
<feature type="domain" description="Mechanosensitive ion channel transmembrane helices 2/3" evidence="10">
    <location>
        <begin position="83"/>
        <end position="123"/>
    </location>
</feature>
<dbReference type="Gene3D" id="1.10.287.1260">
    <property type="match status" value="1"/>
</dbReference>
<reference evidence="11" key="1">
    <citation type="submission" date="2019-08" db="EMBL/GenBank/DDBJ databases">
        <authorList>
            <person name="Kucharzyk K."/>
            <person name="Murdoch R.W."/>
            <person name="Higgins S."/>
            <person name="Loffler F."/>
        </authorList>
    </citation>
    <scope>NUCLEOTIDE SEQUENCE</scope>
</reference>
<dbReference type="SUPFAM" id="SSF82689">
    <property type="entry name" value="Mechanosensitive channel protein MscS (YggB), C-terminal domain"/>
    <property type="match status" value="1"/>
</dbReference>
<keyword evidence="4 7" id="KW-0812">Transmembrane</keyword>
<feature type="transmembrane region" description="Helical" evidence="7">
    <location>
        <begin position="79"/>
        <end position="98"/>
    </location>
</feature>
<dbReference type="Pfam" id="PF00924">
    <property type="entry name" value="MS_channel_2nd"/>
    <property type="match status" value="1"/>
</dbReference>
<evidence type="ECO:0000259" key="9">
    <source>
        <dbReference type="Pfam" id="PF21082"/>
    </source>
</evidence>
<accession>A0A644X3Z7</accession>
<dbReference type="InterPro" id="IPR049142">
    <property type="entry name" value="MS_channel_1st"/>
</dbReference>
<dbReference type="Gene3D" id="2.30.30.60">
    <property type="match status" value="1"/>
</dbReference>
<dbReference type="PANTHER" id="PTHR30221">
    <property type="entry name" value="SMALL-CONDUCTANCE MECHANOSENSITIVE CHANNEL"/>
    <property type="match status" value="1"/>
</dbReference>
<dbReference type="Gene3D" id="3.30.70.100">
    <property type="match status" value="1"/>
</dbReference>
<evidence type="ECO:0000256" key="2">
    <source>
        <dbReference type="ARBA" id="ARBA00008017"/>
    </source>
</evidence>
<feature type="domain" description="Mechanosensitive ion channel MscS C-terminal" evidence="9">
    <location>
        <begin position="197"/>
        <end position="278"/>
    </location>
</feature>
<comment type="caution">
    <text evidence="11">The sequence shown here is derived from an EMBL/GenBank/DDBJ whole genome shotgun (WGS) entry which is preliminary data.</text>
</comment>
<dbReference type="GO" id="GO:0008381">
    <property type="term" value="F:mechanosensitive monoatomic ion channel activity"/>
    <property type="evidence" value="ECO:0007669"/>
    <property type="project" value="InterPro"/>
</dbReference>
<dbReference type="PANTHER" id="PTHR30221:SF1">
    <property type="entry name" value="SMALL-CONDUCTANCE MECHANOSENSITIVE CHANNEL"/>
    <property type="match status" value="1"/>
</dbReference>
<feature type="transmembrane region" description="Helical" evidence="7">
    <location>
        <begin position="36"/>
        <end position="58"/>
    </location>
</feature>
<keyword evidence="5 7" id="KW-1133">Transmembrane helix</keyword>
<dbReference type="EMBL" id="VSSQ01001754">
    <property type="protein sequence ID" value="MPM10890.1"/>
    <property type="molecule type" value="Genomic_DNA"/>
</dbReference>
<organism evidence="11">
    <name type="scientific">bioreactor metagenome</name>
    <dbReference type="NCBI Taxonomy" id="1076179"/>
    <lineage>
        <taxon>unclassified sequences</taxon>
        <taxon>metagenomes</taxon>
        <taxon>ecological metagenomes</taxon>
    </lineage>
</organism>
<protein>
    <submittedName>
        <fullName evidence="11">Small-conductance mechanosensitive channel</fullName>
    </submittedName>
</protein>
<evidence type="ECO:0000313" key="11">
    <source>
        <dbReference type="EMBL" id="MPM10890.1"/>
    </source>
</evidence>
<dbReference type="InterPro" id="IPR011066">
    <property type="entry name" value="MscS_channel_C_sf"/>
</dbReference>
<feature type="domain" description="Mechanosensitive ion channel MscS" evidence="8">
    <location>
        <begin position="125"/>
        <end position="190"/>
    </location>
</feature>
<feature type="transmembrane region" description="Helical" evidence="7">
    <location>
        <begin position="104"/>
        <end position="122"/>
    </location>
</feature>
<dbReference type="SUPFAM" id="SSF82861">
    <property type="entry name" value="Mechanosensitive channel protein MscS (YggB), transmembrane region"/>
    <property type="match status" value="1"/>
</dbReference>
<evidence type="ECO:0000259" key="8">
    <source>
        <dbReference type="Pfam" id="PF00924"/>
    </source>
</evidence>
<keyword evidence="3" id="KW-1003">Cell membrane</keyword>
<dbReference type="InterPro" id="IPR006685">
    <property type="entry name" value="MscS_channel_2nd"/>
</dbReference>
<dbReference type="InterPro" id="IPR045275">
    <property type="entry name" value="MscS_archaea/bacteria_type"/>
</dbReference>